<dbReference type="InterPro" id="IPR018088">
    <property type="entry name" value="Chalcone/stilbene_synthase_AS"/>
</dbReference>
<evidence type="ECO:0000256" key="4">
    <source>
        <dbReference type="PIRSR" id="PIRSR000451-1"/>
    </source>
</evidence>
<dbReference type="GO" id="GO:0016747">
    <property type="term" value="F:acyltransferase activity, transferring groups other than amino-acyl groups"/>
    <property type="evidence" value="ECO:0007669"/>
    <property type="project" value="InterPro"/>
</dbReference>
<evidence type="ECO:0000259" key="6">
    <source>
        <dbReference type="Pfam" id="PF00195"/>
    </source>
</evidence>
<dbReference type="AlphaFoldDB" id="A0AAD3TGK4"/>
<evidence type="ECO:0000313" key="8">
    <source>
        <dbReference type="EMBL" id="GMH29598.1"/>
    </source>
</evidence>
<comment type="similarity">
    <text evidence="1 5">Belongs to the thiolase-like superfamily. Chalcone/stilbene synthases family.</text>
</comment>
<reference evidence="8" key="1">
    <citation type="submission" date="2023-05" db="EMBL/GenBank/DDBJ databases">
        <title>Nepenthes gracilis genome sequencing.</title>
        <authorList>
            <person name="Fukushima K."/>
        </authorList>
    </citation>
    <scope>NUCLEOTIDE SEQUENCE</scope>
    <source>
        <strain evidence="8">SING2019-196</strain>
    </source>
</reference>
<dbReference type="PANTHER" id="PTHR11877:SF14">
    <property type="entry name" value="CHALCONE SYNTHASE"/>
    <property type="match status" value="1"/>
</dbReference>
<evidence type="ECO:0000259" key="7">
    <source>
        <dbReference type="Pfam" id="PF02797"/>
    </source>
</evidence>
<dbReference type="Pfam" id="PF00195">
    <property type="entry name" value="Chal_sti_synt_N"/>
    <property type="match status" value="1"/>
</dbReference>
<dbReference type="SUPFAM" id="SSF53901">
    <property type="entry name" value="Thiolase-like"/>
    <property type="match status" value="2"/>
</dbReference>
<dbReference type="CDD" id="cd00831">
    <property type="entry name" value="CHS_like"/>
    <property type="match status" value="1"/>
</dbReference>
<dbReference type="InterPro" id="IPR012328">
    <property type="entry name" value="Chalcone/stilbene_synt_C"/>
</dbReference>
<sequence>MAGDPVYEMMKAKRAEGPATILAIGTAVPPNCFYQDEFPDYYFRVTKSEHMTDLKEKFKRICEKTAIKKRYTYLNEEMLKEHPSIATFDRPSFNERQEMVIQETPRLGKEAAVKAIKEWGQLKSRITHLIFSSTSGIDMPGADYHLTKLLGLNPSVNRIMIYQQGCYAGGTALRVAKDVAENNKGARVLLVCSEITAIFFRGPSEHHMDSLVGQALFGDGAAALIIGADVDESIEKPIFELISASQTLAPNSENAMALHLREEGLTFHLSKDVPNLIGNNIEDIMVKAFKPLGISDWNSLFYITHPGGRAILDAVESNLGLDKEKMRESRYVLNEYGNLTGACVLFILDEMRKRSAKEGKATTGKGSEWGVLFGFGPGLTVETIVLRSAPLSN</sequence>
<dbReference type="Pfam" id="PF02797">
    <property type="entry name" value="Chal_sti_synt_C"/>
    <property type="match status" value="1"/>
</dbReference>
<proteinExistence type="inferred from homology"/>
<feature type="domain" description="Chalcone/stilbene synthase N-terminal" evidence="6">
    <location>
        <begin position="8"/>
        <end position="229"/>
    </location>
</feature>
<organism evidence="8 9">
    <name type="scientific">Nepenthes gracilis</name>
    <name type="common">Slender pitcher plant</name>
    <dbReference type="NCBI Taxonomy" id="150966"/>
    <lineage>
        <taxon>Eukaryota</taxon>
        <taxon>Viridiplantae</taxon>
        <taxon>Streptophyta</taxon>
        <taxon>Embryophyta</taxon>
        <taxon>Tracheophyta</taxon>
        <taxon>Spermatophyta</taxon>
        <taxon>Magnoliopsida</taxon>
        <taxon>eudicotyledons</taxon>
        <taxon>Gunneridae</taxon>
        <taxon>Pentapetalae</taxon>
        <taxon>Caryophyllales</taxon>
        <taxon>Nepenthaceae</taxon>
        <taxon>Nepenthes</taxon>
    </lineage>
</organism>
<dbReference type="PIRSF" id="PIRSF000451">
    <property type="entry name" value="PKS_III"/>
    <property type="match status" value="1"/>
</dbReference>
<gene>
    <name evidence="8" type="ORF">Nepgr_031441</name>
</gene>
<dbReference type="EMBL" id="BSYO01000036">
    <property type="protein sequence ID" value="GMH29598.1"/>
    <property type="molecule type" value="Genomic_DNA"/>
</dbReference>
<evidence type="ECO:0000313" key="9">
    <source>
        <dbReference type="Proteomes" id="UP001279734"/>
    </source>
</evidence>
<evidence type="ECO:0000256" key="2">
    <source>
        <dbReference type="ARBA" id="ARBA00022679"/>
    </source>
</evidence>
<evidence type="ECO:0000256" key="3">
    <source>
        <dbReference type="ARBA" id="ARBA00023315"/>
    </source>
</evidence>
<dbReference type="PROSITE" id="PS00441">
    <property type="entry name" value="CHALCONE_SYNTH"/>
    <property type="match status" value="1"/>
</dbReference>
<dbReference type="GO" id="GO:0030639">
    <property type="term" value="P:polyketide biosynthetic process"/>
    <property type="evidence" value="ECO:0007669"/>
    <property type="project" value="TreeGrafter"/>
</dbReference>
<evidence type="ECO:0008006" key="10">
    <source>
        <dbReference type="Google" id="ProtNLM"/>
    </source>
</evidence>
<comment type="caution">
    <text evidence="8">The sequence shown here is derived from an EMBL/GenBank/DDBJ whole genome shotgun (WGS) entry which is preliminary data.</text>
</comment>
<dbReference type="Proteomes" id="UP001279734">
    <property type="component" value="Unassembled WGS sequence"/>
</dbReference>
<dbReference type="FunFam" id="3.40.47.10:FF:000025">
    <property type="entry name" value="Chalcone synthase 2"/>
    <property type="match status" value="1"/>
</dbReference>
<evidence type="ECO:0000256" key="5">
    <source>
        <dbReference type="RuleBase" id="RU003633"/>
    </source>
</evidence>
<keyword evidence="3 5" id="KW-0012">Acyltransferase</keyword>
<keyword evidence="2 5" id="KW-0808">Transferase</keyword>
<dbReference type="PANTHER" id="PTHR11877">
    <property type="entry name" value="HYDROXYMETHYLGLUTARYL-COA SYNTHASE"/>
    <property type="match status" value="1"/>
</dbReference>
<accession>A0AAD3TGK4</accession>
<keyword evidence="9" id="KW-1185">Reference proteome</keyword>
<feature type="active site" description="Acyl-thioester intermediate" evidence="4">
    <location>
        <position position="166"/>
    </location>
</feature>
<dbReference type="FunFam" id="3.40.47.10:FF:000014">
    <property type="entry name" value="Chalcone synthase 1"/>
    <property type="match status" value="1"/>
</dbReference>
<evidence type="ECO:0000256" key="1">
    <source>
        <dbReference type="ARBA" id="ARBA00005531"/>
    </source>
</evidence>
<dbReference type="InterPro" id="IPR001099">
    <property type="entry name" value="Chalcone/stilbene_synt_N"/>
</dbReference>
<name>A0AAD3TGK4_NEPGR</name>
<dbReference type="InterPro" id="IPR016039">
    <property type="entry name" value="Thiolase-like"/>
</dbReference>
<feature type="domain" description="Chalcone/stilbene synthase C-terminal" evidence="7">
    <location>
        <begin position="240"/>
        <end position="389"/>
    </location>
</feature>
<protein>
    <recommendedName>
        <fullName evidence="10">Chalcone synthase</fullName>
    </recommendedName>
</protein>
<dbReference type="InterPro" id="IPR011141">
    <property type="entry name" value="Polyketide_synthase_type-III"/>
</dbReference>
<dbReference type="Gene3D" id="3.40.47.10">
    <property type="match status" value="2"/>
</dbReference>